<comment type="caution">
    <text evidence="3">The sequence shown here is derived from an EMBL/GenBank/DDBJ whole genome shotgun (WGS) entry which is preliminary data.</text>
</comment>
<proteinExistence type="predicted"/>
<accession>A0A9D7SHM6</accession>
<dbReference type="Proteomes" id="UP000886657">
    <property type="component" value="Unassembled WGS sequence"/>
</dbReference>
<evidence type="ECO:0000313" key="4">
    <source>
        <dbReference type="Proteomes" id="UP000886657"/>
    </source>
</evidence>
<organism evidence="3 4">
    <name type="scientific">Candidatus Geothrix skivensis</name>
    <dbReference type="NCBI Taxonomy" id="2954439"/>
    <lineage>
        <taxon>Bacteria</taxon>
        <taxon>Pseudomonadati</taxon>
        <taxon>Acidobacteriota</taxon>
        <taxon>Holophagae</taxon>
        <taxon>Holophagales</taxon>
        <taxon>Holophagaceae</taxon>
        <taxon>Geothrix</taxon>
    </lineage>
</organism>
<feature type="region of interest" description="Disordered" evidence="1">
    <location>
        <begin position="26"/>
        <end position="86"/>
    </location>
</feature>
<dbReference type="EMBL" id="JADKIO010000008">
    <property type="protein sequence ID" value="MBK9797063.1"/>
    <property type="molecule type" value="Genomic_DNA"/>
</dbReference>
<evidence type="ECO:0000256" key="1">
    <source>
        <dbReference type="SAM" id="MobiDB-lite"/>
    </source>
</evidence>
<dbReference type="AlphaFoldDB" id="A0A9D7SHM6"/>
<protein>
    <submittedName>
        <fullName evidence="3">Helix-hairpin-helix domain-containing protein</fullName>
    </submittedName>
</protein>
<evidence type="ECO:0000313" key="3">
    <source>
        <dbReference type="EMBL" id="MBK9797063.1"/>
    </source>
</evidence>
<dbReference type="Gene3D" id="1.10.150.320">
    <property type="entry name" value="Photosystem II 12 kDa extrinsic protein"/>
    <property type="match status" value="1"/>
</dbReference>
<evidence type="ECO:0000256" key="2">
    <source>
        <dbReference type="SAM" id="SignalP"/>
    </source>
</evidence>
<name>A0A9D7SHM6_9BACT</name>
<feature type="compositionally biased region" description="Low complexity" evidence="1">
    <location>
        <begin position="35"/>
        <end position="79"/>
    </location>
</feature>
<reference evidence="3" key="1">
    <citation type="submission" date="2020-10" db="EMBL/GenBank/DDBJ databases">
        <title>Connecting structure to function with the recovery of over 1000 high-quality activated sludge metagenome-assembled genomes encoding full-length rRNA genes using long-read sequencing.</title>
        <authorList>
            <person name="Singleton C.M."/>
            <person name="Petriglieri F."/>
            <person name="Kristensen J.M."/>
            <person name="Kirkegaard R.H."/>
            <person name="Michaelsen T.Y."/>
            <person name="Andersen M.H."/>
            <person name="Karst S.M."/>
            <person name="Dueholm M.S."/>
            <person name="Nielsen P.H."/>
            <person name="Albertsen M."/>
        </authorList>
    </citation>
    <scope>NUCLEOTIDE SEQUENCE</scope>
    <source>
        <strain evidence="3">Skiv_18-Q3-R9-52_MAXAC.067</strain>
    </source>
</reference>
<gene>
    <name evidence="3" type="ORF">IPP58_11300</name>
</gene>
<feature type="signal peptide" evidence="2">
    <location>
        <begin position="1"/>
        <end position="24"/>
    </location>
</feature>
<feature type="chain" id="PRO_5039460025" evidence="2">
    <location>
        <begin position="25"/>
        <end position="155"/>
    </location>
</feature>
<sequence>MTIRRHSPLFAALLLAMAPLPALRAQEPAPTKQGAPTPKAVTPPAAADGKATTAPRPKAPAQAPKASAPAPKAAAKPEAVLPRTKGKLKPVKLNSATKEQIGFMLGMDADLAARIVAARPFKTKAELVTRGLISQATYSTLKDRVVADAVKAPAK</sequence>
<keyword evidence="2" id="KW-0732">Signal</keyword>
<dbReference type="SUPFAM" id="SSF81585">
    <property type="entry name" value="PsbU/PolX domain-like"/>
    <property type="match status" value="1"/>
</dbReference>